<dbReference type="AlphaFoldDB" id="A0A3N4J008"/>
<dbReference type="GO" id="GO:0003735">
    <property type="term" value="F:structural constituent of ribosome"/>
    <property type="evidence" value="ECO:0007669"/>
    <property type="project" value="InterPro"/>
</dbReference>
<dbReference type="EMBL" id="ML120551">
    <property type="protein sequence ID" value="RPA89881.1"/>
    <property type="molecule type" value="Genomic_DNA"/>
</dbReference>
<dbReference type="PANTHER" id="PTHR12903">
    <property type="entry name" value="MITOCHONDRIAL RIBOSOMAL PROTEIN L24"/>
    <property type="match status" value="1"/>
</dbReference>
<accession>A0A3N4J008</accession>
<dbReference type="CDD" id="cd06089">
    <property type="entry name" value="KOW_RPL26"/>
    <property type="match status" value="1"/>
</dbReference>
<dbReference type="GO" id="GO:0006412">
    <property type="term" value="P:translation"/>
    <property type="evidence" value="ECO:0007669"/>
    <property type="project" value="InterPro"/>
</dbReference>
<evidence type="ECO:0000256" key="1">
    <source>
        <dbReference type="ARBA" id="ARBA00010618"/>
    </source>
</evidence>
<evidence type="ECO:0000256" key="4">
    <source>
        <dbReference type="SAM" id="MobiDB-lite"/>
    </source>
</evidence>
<keyword evidence="2" id="KW-0689">Ribosomal protein</keyword>
<dbReference type="Proteomes" id="UP000276215">
    <property type="component" value="Unassembled WGS sequence"/>
</dbReference>
<dbReference type="InterPro" id="IPR008991">
    <property type="entry name" value="Translation_prot_SH3-like_sf"/>
</dbReference>
<organism evidence="5 6">
    <name type="scientific">Choiromyces venosus 120613-1</name>
    <dbReference type="NCBI Taxonomy" id="1336337"/>
    <lineage>
        <taxon>Eukaryota</taxon>
        <taxon>Fungi</taxon>
        <taxon>Dikarya</taxon>
        <taxon>Ascomycota</taxon>
        <taxon>Pezizomycotina</taxon>
        <taxon>Pezizomycetes</taxon>
        <taxon>Pezizales</taxon>
        <taxon>Tuberaceae</taxon>
        <taxon>Choiromyces</taxon>
    </lineage>
</organism>
<dbReference type="STRING" id="1336337.A0A3N4J008"/>
<proteinExistence type="inferred from homology"/>
<keyword evidence="6" id="KW-1185">Reference proteome</keyword>
<evidence type="ECO:0000313" key="5">
    <source>
        <dbReference type="EMBL" id="RPA89881.1"/>
    </source>
</evidence>
<sequence length="356" mass="40698">MIKATSRAIRARNQAMRKLARQREHNKRMRIKEALGIRSQIQQIARTDQSQSRLETKQDRQLGPLAPRRAISSTEADENAVVARERARPLPVRKEERIKYWGIVPGDRVVVLRGVDRHKIGVVKSVDRPTASLVVQGANMAPMKILDAVYNLDKSQQRIYHSELPISYHDVRLVYPLPDPTTGALRDTIIANIQMSKVWHNKVTNTTSWKRLVPGIDGIVIPWPPKEKPEYVDHPGDTRIMHVELKTYFPTLLIPPFPLEVVDELRNKYSKFRIRHDPAWVAKKEAEDAALKAKEGERVLTAVQELNRKSRRERKALGPPVLADADLEYIGRVMAQNRPELLEKLPPTEQQEVVAA</sequence>
<dbReference type="InterPro" id="IPR003256">
    <property type="entry name" value="Ribosomal_uL24"/>
</dbReference>
<dbReference type="OrthoDB" id="359154at2759"/>
<protein>
    <recommendedName>
        <fullName evidence="7">KOW domain-containing protein</fullName>
    </recommendedName>
</protein>
<dbReference type="InterPro" id="IPR041988">
    <property type="entry name" value="Ribosomal_uL24_KOW"/>
</dbReference>
<dbReference type="Pfam" id="PF22682">
    <property type="entry name" value="Ribosomal_uL24m-like"/>
    <property type="match status" value="1"/>
</dbReference>
<dbReference type="InterPro" id="IPR014722">
    <property type="entry name" value="Rib_uL2_dom2"/>
</dbReference>
<evidence type="ECO:0008006" key="7">
    <source>
        <dbReference type="Google" id="ProtNLM"/>
    </source>
</evidence>
<feature type="region of interest" description="Disordered" evidence="4">
    <location>
        <begin position="45"/>
        <end position="82"/>
    </location>
</feature>
<dbReference type="SUPFAM" id="SSF50104">
    <property type="entry name" value="Translation proteins SH3-like domain"/>
    <property type="match status" value="1"/>
</dbReference>
<dbReference type="GO" id="GO:0005840">
    <property type="term" value="C:ribosome"/>
    <property type="evidence" value="ECO:0007669"/>
    <property type="project" value="UniProtKB-KW"/>
</dbReference>
<keyword evidence="3" id="KW-0687">Ribonucleoprotein</keyword>
<dbReference type="Gene3D" id="2.30.30.30">
    <property type="match status" value="1"/>
</dbReference>
<evidence type="ECO:0000256" key="2">
    <source>
        <dbReference type="ARBA" id="ARBA00022980"/>
    </source>
</evidence>
<reference evidence="5 6" key="1">
    <citation type="journal article" date="2018" name="Nat. Ecol. Evol.">
        <title>Pezizomycetes genomes reveal the molecular basis of ectomycorrhizal truffle lifestyle.</title>
        <authorList>
            <person name="Murat C."/>
            <person name="Payen T."/>
            <person name="Noel B."/>
            <person name="Kuo A."/>
            <person name="Morin E."/>
            <person name="Chen J."/>
            <person name="Kohler A."/>
            <person name="Krizsan K."/>
            <person name="Balestrini R."/>
            <person name="Da Silva C."/>
            <person name="Montanini B."/>
            <person name="Hainaut M."/>
            <person name="Levati E."/>
            <person name="Barry K.W."/>
            <person name="Belfiori B."/>
            <person name="Cichocki N."/>
            <person name="Clum A."/>
            <person name="Dockter R.B."/>
            <person name="Fauchery L."/>
            <person name="Guy J."/>
            <person name="Iotti M."/>
            <person name="Le Tacon F."/>
            <person name="Lindquist E.A."/>
            <person name="Lipzen A."/>
            <person name="Malagnac F."/>
            <person name="Mello A."/>
            <person name="Molinier V."/>
            <person name="Miyauchi S."/>
            <person name="Poulain J."/>
            <person name="Riccioni C."/>
            <person name="Rubini A."/>
            <person name="Sitrit Y."/>
            <person name="Splivallo R."/>
            <person name="Traeger S."/>
            <person name="Wang M."/>
            <person name="Zifcakova L."/>
            <person name="Wipf D."/>
            <person name="Zambonelli A."/>
            <person name="Paolocci F."/>
            <person name="Nowrousian M."/>
            <person name="Ottonello S."/>
            <person name="Baldrian P."/>
            <person name="Spatafora J.W."/>
            <person name="Henrissat B."/>
            <person name="Nagy L.G."/>
            <person name="Aury J.M."/>
            <person name="Wincker P."/>
            <person name="Grigoriev I.V."/>
            <person name="Bonfante P."/>
            <person name="Martin F.M."/>
        </authorList>
    </citation>
    <scope>NUCLEOTIDE SEQUENCE [LARGE SCALE GENOMIC DNA]</scope>
    <source>
        <strain evidence="5 6">120613-1</strain>
    </source>
</reference>
<evidence type="ECO:0000256" key="3">
    <source>
        <dbReference type="ARBA" id="ARBA00023274"/>
    </source>
</evidence>
<evidence type="ECO:0000313" key="6">
    <source>
        <dbReference type="Proteomes" id="UP000276215"/>
    </source>
</evidence>
<name>A0A3N4J008_9PEZI</name>
<gene>
    <name evidence="5" type="ORF">L873DRAFT_1822055</name>
</gene>
<dbReference type="GO" id="GO:0003723">
    <property type="term" value="F:RNA binding"/>
    <property type="evidence" value="ECO:0007669"/>
    <property type="project" value="InterPro"/>
</dbReference>
<dbReference type="GO" id="GO:1990904">
    <property type="term" value="C:ribonucleoprotein complex"/>
    <property type="evidence" value="ECO:0007669"/>
    <property type="project" value="UniProtKB-KW"/>
</dbReference>
<comment type="similarity">
    <text evidence="1">Belongs to the universal ribosomal protein uL24 family.</text>
</comment>